<feature type="domain" description="Multidrug resistance protein MdtA-like barrel-sandwich hybrid" evidence="4">
    <location>
        <begin position="84"/>
        <end position="216"/>
    </location>
</feature>
<dbReference type="GO" id="GO:0022857">
    <property type="term" value="F:transmembrane transporter activity"/>
    <property type="evidence" value="ECO:0007669"/>
    <property type="project" value="InterPro"/>
</dbReference>
<reference evidence="8" key="1">
    <citation type="submission" date="2016-11" db="EMBL/GenBank/DDBJ databases">
        <authorList>
            <person name="Varghese N."/>
            <person name="Submissions S."/>
        </authorList>
    </citation>
    <scope>NUCLEOTIDE SEQUENCE [LARGE SCALE GENOMIC DNA]</scope>
    <source>
        <strain evidence="8">DSM 18829</strain>
    </source>
</reference>
<dbReference type="AlphaFoldDB" id="A0A1M6ET88"/>
<dbReference type="InterPro" id="IPR058626">
    <property type="entry name" value="MdtA-like_b-barrel"/>
</dbReference>
<dbReference type="OrthoDB" id="9801814at2"/>
<dbReference type="PANTHER" id="PTHR30158">
    <property type="entry name" value="ACRA/E-RELATED COMPONENT OF DRUG EFFLUX TRANSPORTER"/>
    <property type="match status" value="1"/>
</dbReference>
<dbReference type="Gene3D" id="2.40.30.170">
    <property type="match status" value="1"/>
</dbReference>
<comment type="similarity">
    <text evidence="2">Belongs to the membrane fusion protein (MFP) (TC 8.A.1) family.</text>
</comment>
<feature type="domain" description="Multidrug resistance protein MdtA-like alpha-helical hairpin" evidence="3">
    <location>
        <begin position="123"/>
        <end position="192"/>
    </location>
</feature>
<dbReference type="Gene3D" id="2.40.50.100">
    <property type="match status" value="1"/>
</dbReference>
<evidence type="ECO:0000259" key="6">
    <source>
        <dbReference type="Pfam" id="PF25967"/>
    </source>
</evidence>
<feature type="domain" description="Multidrug resistance protein MdtA-like C-terminal permuted SH3" evidence="6">
    <location>
        <begin position="322"/>
        <end position="381"/>
    </location>
</feature>
<dbReference type="Pfam" id="PF25967">
    <property type="entry name" value="RND-MFP_C"/>
    <property type="match status" value="1"/>
</dbReference>
<dbReference type="InterPro" id="IPR058624">
    <property type="entry name" value="MdtA-like_HH"/>
</dbReference>
<feature type="domain" description="Multidrug resistance protein MdtA-like beta-barrel" evidence="5">
    <location>
        <begin position="230"/>
        <end position="319"/>
    </location>
</feature>
<dbReference type="Gene3D" id="1.10.287.470">
    <property type="entry name" value="Helix hairpin bin"/>
    <property type="match status" value="1"/>
</dbReference>
<evidence type="ECO:0000259" key="4">
    <source>
        <dbReference type="Pfam" id="PF25917"/>
    </source>
</evidence>
<gene>
    <name evidence="7" type="ORF">SAMN05444363_1939</name>
</gene>
<dbReference type="NCBIfam" id="TIGR01730">
    <property type="entry name" value="RND_mfp"/>
    <property type="match status" value="1"/>
</dbReference>
<comment type="subcellular location">
    <subcellularLocation>
        <location evidence="1">Cell envelope</location>
    </subcellularLocation>
</comment>
<dbReference type="Pfam" id="PF25917">
    <property type="entry name" value="BSH_RND"/>
    <property type="match status" value="1"/>
</dbReference>
<dbReference type="Proteomes" id="UP000184488">
    <property type="component" value="Unassembled WGS sequence"/>
</dbReference>
<evidence type="ECO:0000256" key="2">
    <source>
        <dbReference type="ARBA" id="ARBA00009477"/>
    </source>
</evidence>
<dbReference type="Gene3D" id="2.40.420.20">
    <property type="match status" value="1"/>
</dbReference>
<keyword evidence="8" id="KW-1185">Reference proteome</keyword>
<dbReference type="InterPro" id="IPR006143">
    <property type="entry name" value="RND_pump_MFP"/>
</dbReference>
<evidence type="ECO:0000313" key="8">
    <source>
        <dbReference type="Proteomes" id="UP000184488"/>
    </source>
</evidence>
<sequence length="402" mass="44252">MNSETIISKINNNESNNLTKTNKKTTMKKIIVFSVLSILLISCSGKNNEMPPAAPPTLPVLNIVKSDALTSTEFPVAIQGKADIEVRPQVNGTLEKIFVDEGAYVTKGQPLFKINDNAYRQQFNNAKASLRAAEASLINAQIEVDKLIPLVQNKMYSEYQLRTAKSNLSIAKSNVEQAKSVLNNAQINLDYTLIHAPINGFIGRLPRKQGSLVGPQDPEALTKLSDIKEVYAYFSLSENDFLNFKKQYEGSSIAQKIKKMPAVSLVLSDNTEYEHKGNVDMVDGQFDKTTGAITLRAKFPNNNGLLRSGNTGKVKINVNHANAIVVPQEATIEIQDKVYVFLLDNNNSVMRQPIIVSGKSGTNYLVEEGIKTGDRIVLKGFENLPDGAKIIPENTKKEVAKL</sequence>
<dbReference type="GO" id="GO:0005886">
    <property type="term" value="C:plasma membrane"/>
    <property type="evidence" value="ECO:0007669"/>
    <property type="project" value="TreeGrafter"/>
</dbReference>
<dbReference type="InterPro" id="IPR058627">
    <property type="entry name" value="MdtA-like_C"/>
</dbReference>
<dbReference type="EMBL" id="FQZI01000003">
    <property type="protein sequence ID" value="SHI88589.1"/>
    <property type="molecule type" value="Genomic_DNA"/>
</dbReference>
<protein>
    <submittedName>
        <fullName evidence="7">Membrane fusion protein, multidrug efflux system</fullName>
    </submittedName>
</protein>
<name>A0A1M6ET88_9FLAO</name>
<proteinExistence type="inferred from homology"/>
<dbReference type="STRING" id="415425.SAMN05444363_1939"/>
<evidence type="ECO:0000259" key="3">
    <source>
        <dbReference type="Pfam" id="PF25876"/>
    </source>
</evidence>
<dbReference type="GO" id="GO:0030313">
    <property type="term" value="C:cell envelope"/>
    <property type="evidence" value="ECO:0007669"/>
    <property type="project" value="UniProtKB-SubCell"/>
</dbReference>
<dbReference type="InterPro" id="IPR058625">
    <property type="entry name" value="MdtA-like_BSH"/>
</dbReference>
<evidence type="ECO:0000313" key="7">
    <source>
        <dbReference type="EMBL" id="SHI88589.1"/>
    </source>
</evidence>
<evidence type="ECO:0000259" key="5">
    <source>
        <dbReference type="Pfam" id="PF25944"/>
    </source>
</evidence>
<dbReference type="Pfam" id="PF25876">
    <property type="entry name" value="HH_MFP_RND"/>
    <property type="match status" value="1"/>
</dbReference>
<dbReference type="PANTHER" id="PTHR30158:SF23">
    <property type="entry name" value="MULTIDRUG RESISTANCE PROTEIN MEXA"/>
    <property type="match status" value="1"/>
</dbReference>
<dbReference type="Pfam" id="PF25944">
    <property type="entry name" value="Beta-barrel_RND"/>
    <property type="match status" value="1"/>
</dbReference>
<accession>A0A1M6ET88</accession>
<dbReference type="GO" id="GO:0046677">
    <property type="term" value="P:response to antibiotic"/>
    <property type="evidence" value="ECO:0007669"/>
    <property type="project" value="TreeGrafter"/>
</dbReference>
<evidence type="ECO:0000256" key="1">
    <source>
        <dbReference type="ARBA" id="ARBA00004196"/>
    </source>
</evidence>
<organism evidence="7 8">
    <name type="scientific">Flavobacterium terrae</name>
    <dbReference type="NCBI Taxonomy" id="415425"/>
    <lineage>
        <taxon>Bacteria</taxon>
        <taxon>Pseudomonadati</taxon>
        <taxon>Bacteroidota</taxon>
        <taxon>Flavobacteriia</taxon>
        <taxon>Flavobacteriales</taxon>
        <taxon>Flavobacteriaceae</taxon>
        <taxon>Flavobacterium</taxon>
    </lineage>
</organism>
<dbReference type="SUPFAM" id="SSF111369">
    <property type="entry name" value="HlyD-like secretion proteins"/>
    <property type="match status" value="1"/>
</dbReference>